<evidence type="ECO:0000256" key="1">
    <source>
        <dbReference type="ARBA" id="ARBA00000085"/>
    </source>
</evidence>
<dbReference type="InterPro" id="IPR003594">
    <property type="entry name" value="HATPase_dom"/>
</dbReference>
<dbReference type="PANTHER" id="PTHR43065">
    <property type="entry name" value="SENSOR HISTIDINE KINASE"/>
    <property type="match status" value="1"/>
</dbReference>
<dbReference type="STRING" id="1075417.SAMN05421823_109112"/>
<evidence type="ECO:0000256" key="3">
    <source>
        <dbReference type="SAM" id="Phobius"/>
    </source>
</evidence>
<sequence>MDVFGSENIYQGRSKLKLVIVVVALMIGGFSLLYTNYLVRILAEREKGMVQLTARSIEFIGNESDPGESIELATDIIESNNSIPLIWTDEKGHPISRRNINTTGMTDEEVMALLESKVQEMREVYEPIEIGSVSGKPQYVYYENSELTSTLRYYPYVQLSVITILSLMAYLVFNYSRRAEQNRVWAGLAKETAHQLGTPLSSLMAWLEYFKSDDRLKDDPVIDELGKDIRRLEMITARFSNIGSVPVLKPEDVGASIADTLNYLRPRISKKVTMDLINRLPAGVKVNLNRALFEWVIENLCKNAVDAMSGVGSIQIEIQSLRDHRIAIDITDSGKGMTKSQMKKVFDPGFTTKKRGWGLGLTLVKRIIENYHGGRIMVRRSEPGKGTTFRIFMKTSETTRAAEPQQVISDEQLA</sequence>
<dbReference type="Proteomes" id="UP000198510">
    <property type="component" value="Unassembled WGS sequence"/>
</dbReference>
<keyword evidence="5" id="KW-0808">Transferase</keyword>
<feature type="transmembrane region" description="Helical" evidence="3">
    <location>
        <begin position="153"/>
        <end position="173"/>
    </location>
</feature>
<dbReference type="SMART" id="SM00387">
    <property type="entry name" value="HATPase_c"/>
    <property type="match status" value="1"/>
</dbReference>
<dbReference type="InterPro" id="IPR004358">
    <property type="entry name" value="Sig_transdc_His_kin-like_C"/>
</dbReference>
<dbReference type="GO" id="GO:0004673">
    <property type="term" value="F:protein histidine kinase activity"/>
    <property type="evidence" value="ECO:0007669"/>
    <property type="project" value="UniProtKB-EC"/>
</dbReference>
<accession>A0A1G9P9X5</accession>
<keyword evidence="3" id="KW-1133">Transmembrane helix</keyword>
<comment type="catalytic activity">
    <reaction evidence="1">
        <text>ATP + protein L-histidine = ADP + protein N-phospho-L-histidine.</text>
        <dbReference type="EC" id="2.7.13.3"/>
    </reaction>
</comment>
<keyword evidence="6" id="KW-1185">Reference proteome</keyword>
<dbReference type="PROSITE" id="PS50109">
    <property type="entry name" value="HIS_KIN"/>
    <property type="match status" value="1"/>
</dbReference>
<dbReference type="AlphaFoldDB" id="A0A1G9P9X5"/>
<proteinExistence type="predicted"/>
<dbReference type="Gene3D" id="3.30.565.10">
    <property type="entry name" value="Histidine kinase-like ATPase, C-terminal domain"/>
    <property type="match status" value="1"/>
</dbReference>
<gene>
    <name evidence="5" type="ORF">SAMN05421823_109112</name>
</gene>
<dbReference type="OrthoDB" id="1931120at2"/>
<feature type="transmembrane region" description="Helical" evidence="3">
    <location>
        <begin position="18"/>
        <end position="39"/>
    </location>
</feature>
<dbReference type="InterPro" id="IPR005467">
    <property type="entry name" value="His_kinase_dom"/>
</dbReference>
<dbReference type="InterPro" id="IPR036890">
    <property type="entry name" value="HATPase_C_sf"/>
</dbReference>
<evidence type="ECO:0000256" key="2">
    <source>
        <dbReference type="ARBA" id="ARBA00012438"/>
    </source>
</evidence>
<name>A0A1G9P9X5_9BACT</name>
<protein>
    <recommendedName>
        <fullName evidence="2">histidine kinase</fullName>
        <ecNumber evidence="2">2.7.13.3</ecNumber>
    </recommendedName>
</protein>
<organism evidence="5 6">
    <name type="scientific">Catalinimonas alkaloidigena</name>
    <dbReference type="NCBI Taxonomy" id="1075417"/>
    <lineage>
        <taxon>Bacteria</taxon>
        <taxon>Pseudomonadati</taxon>
        <taxon>Bacteroidota</taxon>
        <taxon>Cytophagia</taxon>
        <taxon>Cytophagales</taxon>
        <taxon>Catalimonadaceae</taxon>
        <taxon>Catalinimonas</taxon>
    </lineage>
</organism>
<feature type="domain" description="Histidine kinase" evidence="4">
    <location>
        <begin position="191"/>
        <end position="397"/>
    </location>
</feature>
<keyword evidence="3" id="KW-0812">Transmembrane</keyword>
<keyword evidence="5" id="KW-0418">Kinase</keyword>
<evidence type="ECO:0000259" key="4">
    <source>
        <dbReference type="PROSITE" id="PS50109"/>
    </source>
</evidence>
<keyword evidence="3" id="KW-0472">Membrane</keyword>
<evidence type="ECO:0000313" key="5">
    <source>
        <dbReference type="EMBL" id="SDL94955.1"/>
    </source>
</evidence>
<dbReference type="PRINTS" id="PR00344">
    <property type="entry name" value="BCTRLSENSOR"/>
</dbReference>
<dbReference type="SUPFAM" id="SSF55874">
    <property type="entry name" value="ATPase domain of HSP90 chaperone/DNA topoisomerase II/histidine kinase"/>
    <property type="match status" value="1"/>
</dbReference>
<dbReference type="RefSeq" id="WP_089685608.1">
    <property type="nucleotide sequence ID" value="NZ_FNFO01000009.1"/>
</dbReference>
<dbReference type="EC" id="2.7.13.3" evidence="2"/>
<dbReference type="EMBL" id="FNFO01000009">
    <property type="protein sequence ID" value="SDL94955.1"/>
    <property type="molecule type" value="Genomic_DNA"/>
</dbReference>
<dbReference type="Pfam" id="PF02518">
    <property type="entry name" value="HATPase_c"/>
    <property type="match status" value="1"/>
</dbReference>
<dbReference type="PANTHER" id="PTHR43065:SF42">
    <property type="entry name" value="TWO-COMPONENT SENSOR PPRA"/>
    <property type="match status" value="1"/>
</dbReference>
<evidence type="ECO:0000313" key="6">
    <source>
        <dbReference type="Proteomes" id="UP000198510"/>
    </source>
</evidence>
<reference evidence="5 6" key="1">
    <citation type="submission" date="2016-10" db="EMBL/GenBank/DDBJ databases">
        <authorList>
            <person name="de Groot N.N."/>
        </authorList>
    </citation>
    <scope>NUCLEOTIDE SEQUENCE [LARGE SCALE GENOMIC DNA]</scope>
    <source>
        <strain evidence="5 6">DSM 25186</strain>
    </source>
</reference>